<dbReference type="eggNOG" id="ENOG5033M3C">
    <property type="taxonomic scope" value="Bacteria"/>
</dbReference>
<protein>
    <recommendedName>
        <fullName evidence="3">RiboL-PSP-HEPN domain-containing protein</fullName>
    </recommendedName>
</protein>
<proteinExistence type="predicted"/>
<reference evidence="1 2" key="1">
    <citation type="journal article" date="2007" name="Nature">
        <title>Light stimulates growth of proteorhodopsin-containing marine Flavobacteria.</title>
        <authorList>
            <person name="Gomez-Consarnau L."/>
            <person name="Gonzalez J.M."/>
            <person name="Coll-Llado M."/>
            <person name="Gourdon P."/>
            <person name="Pascher T."/>
            <person name="Neutze R."/>
            <person name="Pedros-Alio C."/>
            <person name="Pinhassi J."/>
        </authorList>
    </citation>
    <scope>NUCLEOTIDE SEQUENCE [LARGE SCALE GENOMIC DNA]</scope>
    <source>
        <strain evidence="1 2">MED217</strain>
    </source>
</reference>
<dbReference type="OrthoDB" id="6400371at2"/>
<sequence>MNDDFRMFARIGHFHNNTLLEISIDSFLKFEALNKENELLKSKGKFENNGFTIYNENEKIDILEYSLIKESIKVVVFLGAFLESYFFELSAIALGQQYTEKHIEKLDLASKIILIPRLITGKEVDKSLHFWGEIKNLIKWRNKIIHNKTKNSSEFFKNINPEKYDPKPLYKEFDMLKFLNSIKILFKELDRIDPEGFHSSRINSNMKKL</sequence>
<accession>A3XH71</accession>
<keyword evidence="2" id="KW-1185">Reference proteome</keyword>
<evidence type="ECO:0000313" key="2">
    <source>
        <dbReference type="Proteomes" id="UP000001601"/>
    </source>
</evidence>
<gene>
    <name evidence="1" type="ORF">MED217_17550</name>
</gene>
<name>A3XH71_LEEBM</name>
<dbReference type="EMBL" id="AANC01000001">
    <property type="protein sequence ID" value="EAQ51371.1"/>
    <property type="molecule type" value="Genomic_DNA"/>
</dbReference>
<organism evidence="1 2">
    <name type="scientific">Leeuwenhoekiella blandensis (strain CECT 7118 / CCUG 51940 / KCTC 22103 / MED217)</name>
    <name type="common">Flavobacterium sp. (strain MED217)</name>
    <dbReference type="NCBI Taxonomy" id="398720"/>
    <lineage>
        <taxon>Bacteria</taxon>
        <taxon>Pseudomonadati</taxon>
        <taxon>Bacteroidota</taxon>
        <taxon>Flavobacteriia</taxon>
        <taxon>Flavobacteriales</taxon>
        <taxon>Flavobacteriaceae</taxon>
        <taxon>Leeuwenhoekiella</taxon>
    </lineage>
</organism>
<comment type="caution">
    <text evidence="1">The sequence shown here is derived from an EMBL/GenBank/DDBJ whole genome shotgun (WGS) entry which is preliminary data.</text>
</comment>
<dbReference type="STRING" id="398720.MED217_17550"/>
<evidence type="ECO:0000313" key="1">
    <source>
        <dbReference type="EMBL" id="EAQ51371.1"/>
    </source>
</evidence>
<dbReference type="RefSeq" id="WP_009781850.1">
    <property type="nucleotide sequence ID" value="NZ_CH672395.1"/>
</dbReference>
<evidence type="ECO:0008006" key="3">
    <source>
        <dbReference type="Google" id="ProtNLM"/>
    </source>
</evidence>
<dbReference type="Proteomes" id="UP000001601">
    <property type="component" value="Unassembled WGS sequence"/>
</dbReference>
<dbReference type="HOGENOM" id="CLU_1314122_0_0_10"/>
<dbReference type="AlphaFoldDB" id="A3XH71"/>